<accession>A0A4D4N622</accession>
<reference evidence="2 3" key="1">
    <citation type="submission" date="2019-04" db="EMBL/GenBank/DDBJ databases">
        <title>Draft genome sequences of Streptomyces avermitilis ATCC 31267.</title>
        <authorList>
            <person name="Komaki H."/>
            <person name="Tamura T."/>
            <person name="Hosoyama A."/>
        </authorList>
    </citation>
    <scope>NUCLEOTIDE SEQUENCE [LARGE SCALE GENOMIC DNA]</scope>
    <source>
        <strain evidence="2 3">ATCC 31267</strain>
    </source>
</reference>
<evidence type="ECO:0000313" key="3">
    <source>
        <dbReference type="Proteomes" id="UP000299211"/>
    </source>
</evidence>
<dbReference type="EMBL" id="BJHX01000002">
    <property type="protein sequence ID" value="GDY69656.1"/>
    <property type="molecule type" value="Genomic_DNA"/>
</dbReference>
<protein>
    <submittedName>
        <fullName evidence="2">Uncharacterized protein</fullName>
    </submittedName>
</protein>
<proteinExistence type="predicted"/>
<name>A0A4D4N622_STRAX</name>
<evidence type="ECO:0000313" key="2">
    <source>
        <dbReference type="EMBL" id="GDY79910.1"/>
    </source>
</evidence>
<organism evidence="2 3">
    <name type="scientific">Streptomyces avermitilis</name>
    <dbReference type="NCBI Taxonomy" id="33903"/>
    <lineage>
        <taxon>Bacteria</taxon>
        <taxon>Bacillati</taxon>
        <taxon>Actinomycetota</taxon>
        <taxon>Actinomycetes</taxon>
        <taxon>Kitasatosporales</taxon>
        <taxon>Streptomycetaceae</taxon>
        <taxon>Streptomyces</taxon>
    </lineage>
</organism>
<comment type="caution">
    <text evidence="2">The sequence shown here is derived from an EMBL/GenBank/DDBJ whole genome shotgun (WGS) entry which is preliminary data.</text>
</comment>
<evidence type="ECO:0000313" key="1">
    <source>
        <dbReference type="EMBL" id="GDY69656.1"/>
    </source>
</evidence>
<reference evidence="1 4" key="2">
    <citation type="submission" date="2019-04" db="EMBL/GenBank/DDBJ databases">
        <title>Draft genome sequences of Streptomyces avermitilis NBRC 14893.</title>
        <authorList>
            <person name="Komaki H."/>
            <person name="Tamura T."/>
            <person name="Hosoyama A."/>
        </authorList>
    </citation>
    <scope>NUCLEOTIDE SEQUENCE [LARGE SCALE GENOMIC DNA]</scope>
    <source>
        <strain evidence="1 4">NBRC 14893</strain>
    </source>
</reference>
<dbReference type="AlphaFoldDB" id="A0A4D4N622"/>
<gene>
    <name evidence="1" type="ORF">SAV14893_090490</name>
    <name evidence="2" type="ORF">SAV31267_093950</name>
</gene>
<dbReference type="EMBL" id="BJHY01000002">
    <property type="protein sequence ID" value="GDY79910.1"/>
    <property type="molecule type" value="Genomic_DNA"/>
</dbReference>
<dbReference type="Proteomes" id="UP000299211">
    <property type="component" value="Unassembled WGS sequence"/>
</dbReference>
<dbReference type="Proteomes" id="UP000302139">
    <property type="component" value="Unassembled WGS sequence"/>
</dbReference>
<sequence>MTVCQTILTRFPLAKGGHLRGLCSSATVSDHVGYESWLERDRLILLDRELEVIGMASQPDDTADRISPRV</sequence>
<evidence type="ECO:0000313" key="4">
    <source>
        <dbReference type="Proteomes" id="UP000302139"/>
    </source>
</evidence>